<protein>
    <recommendedName>
        <fullName evidence="12">MOZ protein represents a chromatin-associated acetyltransferase</fullName>
    </recommendedName>
</protein>
<keyword evidence="5" id="KW-0175">Coiled coil</keyword>
<dbReference type="InterPro" id="IPR024461">
    <property type="entry name" value="CCDC90-like"/>
</dbReference>
<feature type="compositionally biased region" description="Low complexity" evidence="8">
    <location>
        <begin position="391"/>
        <end position="400"/>
    </location>
</feature>
<evidence type="ECO:0000256" key="8">
    <source>
        <dbReference type="SAM" id="MobiDB-lite"/>
    </source>
</evidence>
<evidence type="ECO:0000256" key="3">
    <source>
        <dbReference type="ARBA" id="ARBA00022692"/>
    </source>
</evidence>
<dbReference type="OrthoDB" id="5424147at2759"/>
<evidence type="ECO:0000256" key="9">
    <source>
        <dbReference type="SAM" id="Phobius"/>
    </source>
</evidence>
<reference evidence="10 11" key="1">
    <citation type="journal article" date="2021" name="Nat. Commun.">
        <title>Genetic determinants of endophytism in the Arabidopsis root mycobiome.</title>
        <authorList>
            <person name="Mesny F."/>
            <person name="Miyauchi S."/>
            <person name="Thiergart T."/>
            <person name="Pickel B."/>
            <person name="Atanasova L."/>
            <person name="Karlsson M."/>
            <person name="Huettel B."/>
            <person name="Barry K.W."/>
            <person name="Haridas S."/>
            <person name="Chen C."/>
            <person name="Bauer D."/>
            <person name="Andreopoulos W."/>
            <person name="Pangilinan J."/>
            <person name="LaButti K."/>
            <person name="Riley R."/>
            <person name="Lipzen A."/>
            <person name="Clum A."/>
            <person name="Drula E."/>
            <person name="Henrissat B."/>
            <person name="Kohler A."/>
            <person name="Grigoriev I.V."/>
            <person name="Martin F.M."/>
            <person name="Hacquard S."/>
        </authorList>
    </citation>
    <scope>NUCLEOTIDE SEQUENCE [LARGE SCALE GENOMIC DNA]</scope>
    <source>
        <strain evidence="10 11">MPI-CAGE-CH-0241</strain>
    </source>
</reference>
<feature type="transmembrane region" description="Helical" evidence="9">
    <location>
        <begin position="335"/>
        <end position="357"/>
    </location>
</feature>
<dbReference type="PANTHER" id="PTHR14360:SF12">
    <property type="entry name" value="MOZ PROTEIN REPRESENTS A CHROMATIN-ASSOCIATED ACETYLTRANSFERASE"/>
    <property type="match status" value="1"/>
</dbReference>
<gene>
    <name evidence="10" type="ORF">B0T10DRAFT_583980</name>
</gene>
<evidence type="ECO:0000256" key="1">
    <source>
        <dbReference type="ARBA" id="ARBA00004173"/>
    </source>
</evidence>
<feature type="compositionally biased region" description="Basic and acidic residues" evidence="8">
    <location>
        <begin position="133"/>
        <end position="146"/>
    </location>
</feature>
<organism evidence="10 11">
    <name type="scientific">Thelonectria olida</name>
    <dbReference type="NCBI Taxonomy" id="1576542"/>
    <lineage>
        <taxon>Eukaryota</taxon>
        <taxon>Fungi</taxon>
        <taxon>Dikarya</taxon>
        <taxon>Ascomycota</taxon>
        <taxon>Pezizomycotina</taxon>
        <taxon>Sordariomycetes</taxon>
        <taxon>Hypocreomycetidae</taxon>
        <taxon>Hypocreales</taxon>
        <taxon>Nectriaceae</taxon>
        <taxon>Thelonectria</taxon>
    </lineage>
</organism>
<evidence type="ECO:0000256" key="6">
    <source>
        <dbReference type="ARBA" id="ARBA00023128"/>
    </source>
</evidence>
<keyword evidence="6" id="KW-0496">Mitochondrion</keyword>
<sequence>MTTAARLTFLSPQALRAVRAGWPPRAGAGLARHRGTFARRRGKAVEPNPLHGTKSHTTNALPDALPDVIAAAAPSAIGATPITTQQPNQSSEPPSTTGSANLSTSASAEATEKPSSTSTARNASHSSTEQTPEEERARQAQEEAKQGAKHSGPLEAVLHMQPPENMDKQGPVLTPPPYIHHFDTYSLVKQLSEGGYTHEQATTSMKAIRTSLAQNLDVAQSTLVSKSDVENETYLFTAACSELSTEIKNNRRLEEEQLRQQRTHLQHEVDILTQTLNQEISTLNDNVRGMFNDRKMVVREEQNVVESAVQQINYKISILLSSDAKSDIEAVRWILIRRSVVGILFMAVLTLGTLRYATYVSRERQKEAERKKTQEEEIRRNGGKRDHSVDADAAAILAAN</sequence>
<keyword evidence="7 9" id="KW-0472">Membrane</keyword>
<dbReference type="Proteomes" id="UP000777438">
    <property type="component" value="Unassembled WGS sequence"/>
</dbReference>
<proteinExistence type="predicted"/>
<keyword evidence="11" id="KW-1185">Reference proteome</keyword>
<dbReference type="Pfam" id="PF07798">
    <property type="entry name" value="CCDC90-like"/>
    <property type="match status" value="1"/>
</dbReference>
<feature type="compositionally biased region" description="Basic and acidic residues" evidence="8">
    <location>
        <begin position="365"/>
        <end position="390"/>
    </location>
</feature>
<dbReference type="GO" id="GO:0005739">
    <property type="term" value="C:mitochondrion"/>
    <property type="evidence" value="ECO:0007669"/>
    <property type="project" value="UniProtKB-SubCell"/>
</dbReference>
<evidence type="ECO:0008006" key="12">
    <source>
        <dbReference type="Google" id="ProtNLM"/>
    </source>
</evidence>
<evidence type="ECO:0000256" key="5">
    <source>
        <dbReference type="ARBA" id="ARBA00023054"/>
    </source>
</evidence>
<evidence type="ECO:0000256" key="2">
    <source>
        <dbReference type="ARBA" id="ARBA00004370"/>
    </source>
</evidence>
<evidence type="ECO:0000256" key="4">
    <source>
        <dbReference type="ARBA" id="ARBA00022989"/>
    </source>
</evidence>
<accession>A0A9P8WF75</accession>
<feature type="region of interest" description="Disordered" evidence="8">
    <location>
        <begin position="365"/>
        <end position="400"/>
    </location>
</feature>
<dbReference type="EMBL" id="JAGPYM010000003">
    <property type="protein sequence ID" value="KAH6897242.1"/>
    <property type="molecule type" value="Genomic_DNA"/>
</dbReference>
<dbReference type="PANTHER" id="PTHR14360">
    <property type="entry name" value="PROTEIN FMP32, MITOCHONDRIAL"/>
    <property type="match status" value="1"/>
</dbReference>
<dbReference type="GO" id="GO:0016020">
    <property type="term" value="C:membrane"/>
    <property type="evidence" value="ECO:0007669"/>
    <property type="project" value="UniProtKB-SubCell"/>
</dbReference>
<feature type="region of interest" description="Disordered" evidence="8">
    <location>
        <begin position="80"/>
        <end position="152"/>
    </location>
</feature>
<comment type="subcellular location">
    <subcellularLocation>
        <location evidence="2">Membrane</location>
    </subcellularLocation>
    <subcellularLocation>
        <location evidence="1">Mitochondrion</location>
    </subcellularLocation>
</comment>
<feature type="region of interest" description="Disordered" evidence="8">
    <location>
        <begin position="26"/>
        <end position="61"/>
    </location>
</feature>
<evidence type="ECO:0000313" key="11">
    <source>
        <dbReference type="Proteomes" id="UP000777438"/>
    </source>
</evidence>
<feature type="compositionally biased region" description="Polar residues" evidence="8">
    <location>
        <begin position="85"/>
        <end position="127"/>
    </location>
</feature>
<comment type="caution">
    <text evidence="10">The sequence shown here is derived from an EMBL/GenBank/DDBJ whole genome shotgun (WGS) entry which is preliminary data.</text>
</comment>
<dbReference type="AlphaFoldDB" id="A0A9P8WF75"/>
<keyword evidence="4 9" id="KW-1133">Transmembrane helix</keyword>
<evidence type="ECO:0000256" key="7">
    <source>
        <dbReference type="ARBA" id="ARBA00023136"/>
    </source>
</evidence>
<keyword evidence="3 9" id="KW-0812">Transmembrane</keyword>
<dbReference type="Gene3D" id="1.20.5.340">
    <property type="match status" value="1"/>
</dbReference>
<name>A0A9P8WF75_9HYPO</name>
<evidence type="ECO:0000313" key="10">
    <source>
        <dbReference type="EMBL" id="KAH6897242.1"/>
    </source>
</evidence>
<feature type="compositionally biased region" description="Basic residues" evidence="8">
    <location>
        <begin position="31"/>
        <end position="42"/>
    </location>
</feature>